<feature type="compositionally biased region" description="Basic and acidic residues" evidence="2">
    <location>
        <begin position="596"/>
        <end position="605"/>
    </location>
</feature>
<feature type="region of interest" description="Disordered" evidence="2">
    <location>
        <begin position="833"/>
        <end position="928"/>
    </location>
</feature>
<feature type="compositionally biased region" description="Basic and acidic residues" evidence="2">
    <location>
        <begin position="952"/>
        <end position="991"/>
    </location>
</feature>
<dbReference type="OrthoDB" id="2130750at2759"/>
<dbReference type="EMBL" id="CAJHNH020000917">
    <property type="protein sequence ID" value="CAG5120533.1"/>
    <property type="molecule type" value="Genomic_DNA"/>
</dbReference>
<organism evidence="4 5">
    <name type="scientific">Candidula unifasciata</name>
    <dbReference type="NCBI Taxonomy" id="100452"/>
    <lineage>
        <taxon>Eukaryota</taxon>
        <taxon>Metazoa</taxon>
        <taxon>Spiralia</taxon>
        <taxon>Lophotrochozoa</taxon>
        <taxon>Mollusca</taxon>
        <taxon>Gastropoda</taxon>
        <taxon>Heterobranchia</taxon>
        <taxon>Euthyneura</taxon>
        <taxon>Panpulmonata</taxon>
        <taxon>Eupulmonata</taxon>
        <taxon>Stylommatophora</taxon>
        <taxon>Helicina</taxon>
        <taxon>Helicoidea</taxon>
        <taxon>Geomitridae</taxon>
        <taxon>Candidula</taxon>
    </lineage>
</organism>
<dbReference type="Pfam" id="PF01302">
    <property type="entry name" value="CAP_GLY"/>
    <property type="match status" value="1"/>
</dbReference>
<feature type="compositionally biased region" description="Low complexity" evidence="2">
    <location>
        <begin position="267"/>
        <end position="280"/>
    </location>
</feature>
<feature type="region of interest" description="Disordered" evidence="2">
    <location>
        <begin position="1"/>
        <end position="31"/>
    </location>
</feature>
<feature type="region of interest" description="Disordered" evidence="2">
    <location>
        <begin position="466"/>
        <end position="525"/>
    </location>
</feature>
<dbReference type="InterPro" id="IPR036859">
    <property type="entry name" value="CAP-Gly_dom_sf"/>
</dbReference>
<feature type="compositionally biased region" description="Basic and acidic residues" evidence="2">
    <location>
        <begin position="405"/>
        <end position="440"/>
    </location>
</feature>
<dbReference type="Gene3D" id="2.30.30.190">
    <property type="entry name" value="CAP Gly-rich-like domain"/>
    <property type="match status" value="1"/>
</dbReference>
<dbReference type="InterPro" id="IPR000938">
    <property type="entry name" value="CAP-Gly_domain"/>
</dbReference>
<feature type="non-terminal residue" evidence="4">
    <location>
        <position position="1"/>
    </location>
</feature>
<name>A0A8S3YU28_9EUPU</name>
<feature type="region of interest" description="Disordered" evidence="2">
    <location>
        <begin position="952"/>
        <end position="1048"/>
    </location>
</feature>
<proteinExistence type="predicted"/>
<evidence type="ECO:0000313" key="5">
    <source>
        <dbReference type="Proteomes" id="UP000678393"/>
    </source>
</evidence>
<feature type="compositionally biased region" description="Basic and acidic residues" evidence="2">
    <location>
        <begin position="1255"/>
        <end position="1274"/>
    </location>
</feature>
<dbReference type="Proteomes" id="UP000678393">
    <property type="component" value="Unassembled WGS sequence"/>
</dbReference>
<accession>A0A8S3YU28</accession>
<gene>
    <name evidence="4" type="ORF">CUNI_LOCUS6091</name>
</gene>
<dbReference type="PANTHER" id="PTHR18916">
    <property type="entry name" value="DYNACTIN 1-RELATED MICROTUBULE-BINDING"/>
    <property type="match status" value="1"/>
</dbReference>
<feature type="compositionally biased region" description="Low complexity" evidence="2">
    <location>
        <begin position="493"/>
        <end position="516"/>
    </location>
</feature>
<feature type="region of interest" description="Disordered" evidence="2">
    <location>
        <begin position="541"/>
        <end position="630"/>
    </location>
</feature>
<feature type="domain" description="CAP-Gly" evidence="3">
    <location>
        <begin position="1371"/>
        <end position="1413"/>
    </location>
</feature>
<dbReference type="PROSITE" id="PS50245">
    <property type="entry name" value="CAP_GLY_2"/>
    <property type="match status" value="1"/>
</dbReference>
<feature type="compositionally biased region" description="Polar residues" evidence="2">
    <location>
        <begin position="1288"/>
        <end position="1297"/>
    </location>
</feature>
<feature type="compositionally biased region" description="Polar residues" evidence="2">
    <location>
        <begin position="886"/>
        <end position="904"/>
    </location>
</feature>
<feature type="compositionally biased region" description="Low complexity" evidence="2">
    <location>
        <begin position="1242"/>
        <end position="1253"/>
    </location>
</feature>
<reference evidence="4" key="1">
    <citation type="submission" date="2021-04" db="EMBL/GenBank/DDBJ databases">
        <authorList>
            <consortium name="Molecular Ecology Group"/>
        </authorList>
    </citation>
    <scope>NUCLEOTIDE SEQUENCE</scope>
</reference>
<protein>
    <recommendedName>
        <fullName evidence="3">CAP-Gly domain-containing protein</fullName>
    </recommendedName>
</protein>
<evidence type="ECO:0000313" key="4">
    <source>
        <dbReference type="EMBL" id="CAG5120533.1"/>
    </source>
</evidence>
<dbReference type="SUPFAM" id="SSF74924">
    <property type="entry name" value="Cap-Gly domain"/>
    <property type="match status" value="1"/>
</dbReference>
<evidence type="ECO:0000259" key="3">
    <source>
        <dbReference type="PROSITE" id="PS50245"/>
    </source>
</evidence>
<feature type="compositionally biased region" description="Basic and acidic residues" evidence="2">
    <location>
        <begin position="1022"/>
        <end position="1048"/>
    </location>
</feature>
<feature type="coiled-coil region" evidence="1">
    <location>
        <begin position="640"/>
        <end position="728"/>
    </location>
</feature>
<feature type="compositionally biased region" description="Polar residues" evidence="2">
    <location>
        <begin position="354"/>
        <end position="376"/>
    </location>
</feature>
<feature type="compositionally biased region" description="Basic and acidic residues" evidence="2">
    <location>
        <begin position="1"/>
        <end position="27"/>
    </location>
</feature>
<evidence type="ECO:0000256" key="2">
    <source>
        <dbReference type="SAM" id="MobiDB-lite"/>
    </source>
</evidence>
<keyword evidence="1" id="KW-0175">Coiled coil</keyword>
<feature type="compositionally biased region" description="Polar residues" evidence="2">
    <location>
        <begin position="606"/>
        <end position="630"/>
    </location>
</feature>
<dbReference type="PROSITE" id="PS00845">
    <property type="entry name" value="CAP_GLY_1"/>
    <property type="match status" value="1"/>
</dbReference>
<comment type="caution">
    <text evidence="4">The sequence shown here is derived from an EMBL/GenBank/DDBJ whole genome shotgun (WGS) entry which is preliminary data.</text>
</comment>
<sequence length="1423" mass="160102">EQDLDSRAAADSKTINEVENRETDDSTPKLYPNTHLIGASTDTNITVEPDQLDLTENTCPVLSEAIPSDDLTYVSLNKKEEKLDLSSADLQVHSLESSQLENMEAEKPNAVCRYRWTKAMLVNCDDIGFYPSYSPDTPVLLSWNDKTMAYFSNELRIPAGDYQGNLIVNGQLYPTEEFSVRSYTFEVDLYMKDADEIMSTDNRQDTSMLEKDISPAQASDSLEFYPKSFHGLEHVNSKAAKEDGHLNHDRESDEIFDVQKDCQEKPSTSSIKSDDISLSSMKRHSPVGNDDAGTFSEYNFDQKYNVGHLEEQNTKQEHKISNGAFIKSSIDGLKQPGAGIEFVEDVVRPSSALYSDVNSKTGTQAETETRVQNSRPPSLGADSAHRSHHNLLKHSLSMDSIYGRPESKASDRFSPDNHRKGDTDVLGHHYTSDTDPDKPRATKSPVNFMQTTISKDGTSPAVILGQEYSRSTPQREITGDNIYEHRRKRAESGEPISSGSSLSGRPPSHPSSRYGSQNPSRTQSLTSVISDQELAQLFEHSGPSSAGSLQPRSGAVDPCNAREAERRSTSASNLASQSQVLSNSREFLPPKSSVLNEREKLKETYGRSSDMSRVSSQANSRTVTPVSFDTGNKEVNNDRIQDLEVLVQNLKKLLASRETEAHSLNSQLEDLKEINRSLREDLDHRARRYTPVSSVQDSFEYKQLQSEKEILASEVVSLRAELQRLKKGQTGSRYGVSGITDYSPNSPTVLQRKIVDLEAHIQDLHEVTEATNSSLTRAEEKLKISQEENKDLKSRPYNKSDLQTELRTLREDIKNLNERNQKLTEENLWLRQSQKEASRFSTKEEPKYKSASSESRHQVSVKEKPPVYSNGEHRHTSLRSDDVTVRPTSAYTSSPAYRYGSSSLADGVTDRSHVVSSSPVSSKKISYEDQELEEIRHVNQAYDLNQRHESQLHQFKPRSDSYHHRSDYSNKRTDSSHNRNDYSHNRMDSSHHSNSSHHRYQSRSDSSTRSIESSRAGLQYPDRSKPDGEVSEKSYTDKYIRSPYDKQPFEDRRSYLDKHSSYGSQFPRGSTEIWSQERFDGDMKENKYGYINDGVQDRDARVKSLDRLSSPRAAISSRDIYLNLQQKRANKWLQQEERKEQLPSLHDDNDSDSTLVLMAGFTTDLIKEKDVLNQPRATVKGKEKEDLTCDNNKYISGNLGLRLQQPSRTFVDNPGDDSDTATDILLTQNVTSKGLVRRRKTSLGSEGSPSSLSDFEDHTDTLLKRRSKSVDAKRGQTRQVSARHRSDSASQTATSTEHMNVGFRSVIPTPLVTQQNKGEIISKHTSLLSSSLTQGLRPFAPRCPGDIRVDDVVKFSSHGGKLTQGVVKYVGHLPGRSETYFGVELDKDEGKHDGTFEGVRYFKCKPNKGVFVSFNKVVMAWAP</sequence>
<feature type="region of interest" description="Disordered" evidence="2">
    <location>
        <begin position="354"/>
        <end position="445"/>
    </location>
</feature>
<dbReference type="SMART" id="SM01052">
    <property type="entry name" value="CAP_GLY"/>
    <property type="match status" value="1"/>
</dbReference>
<evidence type="ECO:0000256" key="1">
    <source>
        <dbReference type="SAM" id="Coils"/>
    </source>
</evidence>
<feature type="compositionally biased region" description="Polar residues" evidence="2">
    <location>
        <begin position="569"/>
        <end position="585"/>
    </location>
</feature>
<keyword evidence="5" id="KW-1185">Reference proteome</keyword>
<feature type="compositionally biased region" description="Polar residues" evidence="2">
    <location>
        <begin position="542"/>
        <end position="551"/>
    </location>
</feature>
<feature type="region of interest" description="Disordered" evidence="2">
    <location>
        <begin position="261"/>
        <end position="290"/>
    </location>
</feature>
<feature type="compositionally biased region" description="Low complexity" evidence="2">
    <location>
        <begin position="1003"/>
        <end position="1015"/>
    </location>
</feature>
<feature type="region of interest" description="Disordered" evidence="2">
    <location>
        <begin position="1235"/>
        <end position="1297"/>
    </location>
</feature>
<feature type="compositionally biased region" description="Basic and acidic residues" evidence="2">
    <location>
        <begin position="833"/>
        <end position="884"/>
    </location>
</feature>
<feature type="coiled-coil region" evidence="1">
    <location>
        <begin position="775"/>
        <end position="833"/>
    </location>
</feature>